<dbReference type="AlphaFoldDB" id="A0A3S4QZW9"/>
<reference evidence="2 3" key="1">
    <citation type="submission" date="2018-12" db="EMBL/GenBank/DDBJ databases">
        <authorList>
            <consortium name="Pathogen Informatics"/>
        </authorList>
    </citation>
    <scope>NUCLEOTIDE SEQUENCE [LARGE SCALE GENOMIC DNA]</scope>
    <source>
        <strain evidence="2 3">NCTC11432</strain>
    </source>
</reference>
<dbReference type="InterPro" id="IPR004843">
    <property type="entry name" value="Calcineurin-like_PHP"/>
</dbReference>
<dbReference type="GO" id="GO:0110154">
    <property type="term" value="P:RNA decapping"/>
    <property type="evidence" value="ECO:0007669"/>
    <property type="project" value="TreeGrafter"/>
</dbReference>
<evidence type="ECO:0000313" key="2">
    <source>
        <dbReference type="EMBL" id="VEE11041.1"/>
    </source>
</evidence>
<keyword evidence="2" id="KW-0378">Hydrolase</keyword>
<dbReference type="Pfam" id="PF00149">
    <property type="entry name" value="Metallophos"/>
    <property type="match status" value="1"/>
</dbReference>
<dbReference type="GO" id="GO:0004722">
    <property type="term" value="F:protein serine/threonine phosphatase activity"/>
    <property type="evidence" value="ECO:0007669"/>
    <property type="project" value="UniProtKB-EC"/>
</dbReference>
<organism evidence="2 3">
    <name type="scientific">Chryseobacterium gleum</name>
    <name type="common">Flavobacterium gleum</name>
    <dbReference type="NCBI Taxonomy" id="250"/>
    <lineage>
        <taxon>Bacteria</taxon>
        <taxon>Pseudomonadati</taxon>
        <taxon>Bacteroidota</taxon>
        <taxon>Flavobacteriia</taxon>
        <taxon>Flavobacteriales</taxon>
        <taxon>Weeksellaceae</taxon>
        <taxon>Chryseobacterium group</taxon>
        <taxon>Chryseobacterium</taxon>
    </lineage>
</organism>
<dbReference type="OrthoDB" id="9808081at2"/>
<dbReference type="GO" id="GO:0005737">
    <property type="term" value="C:cytoplasm"/>
    <property type="evidence" value="ECO:0007669"/>
    <property type="project" value="TreeGrafter"/>
</dbReference>
<dbReference type="KEGG" id="cgle:NCTC11432_04590"/>
<proteinExistence type="predicted"/>
<dbReference type="PANTHER" id="PTHR42850:SF4">
    <property type="entry name" value="ZINC-DEPENDENT ENDOPOLYPHOSPHATASE"/>
    <property type="match status" value="1"/>
</dbReference>
<evidence type="ECO:0000313" key="3">
    <source>
        <dbReference type="Proteomes" id="UP000279227"/>
    </source>
</evidence>
<dbReference type="EC" id="3.1.3.16" evidence="2"/>
<dbReference type="PANTHER" id="PTHR42850">
    <property type="entry name" value="METALLOPHOSPHOESTERASE"/>
    <property type="match status" value="1"/>
</dbReference>
<dbReference type="RefSeq" id="WP_002981547.1">
    <property type="nucleotide sequence ID" value="NZ_CP068486.1"/>
</dbReference>
<dbReference type="InterPro" id="IPR050126">
    <property type="entry name" value="Ap4A_hydrolase"/>
</dbReference>
<dbReference type="Gene3D" id="3.60.21.10">
    <property type="match status" value="1"/>
</dbReference>
<dbReference type="STRING" id="525257.HMPREF0204_15214"/>
<dbReference type="InterPro" id="IPR029052">
    <property type="entry name" value="Metallo-depent_PP-like"/>
</dbReference>
<evidence type="ECO:0000259" key="1">
    <source>
        <dbReference type="Pfam" id="PF00149"/>
    </source>
</evidence>
<name>A0A3S4QZW9_CHRGE</name>
<feature type="domain" description="Calcineurin-like phosphoesterase" evidence="1">
    <location>
        <begin position="10"/>
        <end position="201"/>
    </location>
</feature>
<sequence>MKKQKGQTFIIGDLHGAYKALIQCLNRSAFDYQNDTLIQLGDVADGHNEVYECVEELLKIKNLIAIKGNHDAWFQEFIQTDFHPVSWNYSGKGTIESYLKYKDGPKVCFSKGSGFKTSLNSSDIPPLHRQFFRDQKPYYILDDNICFVHGGFDRYLDFFEQPEKNYYWDRRLWTEALSHVDEGKRMDTFEIVTHFESIYVGHTSTLNWGKSQPMEALNITNMDTGAGSNGKLTIRNIDTEEIWQSDALDTLYDDYKYVAHMHE</sequence>
<dbReference type="GeneID" id="93023515"/>
<protein>
    <submittedName>
        <fullName evidence="2">Serine/threonine-protein phosphatase 1</fullName>
        <ecNumber evidence="2">3.1.3.16</ecNumber>
    </submittedName>
</protein>
<dbReference type="SUPFAM" id="SSF56300">
    <property type="entry name" value="Metallo-dependent phosphatases"/>
    <property type="match status" value="1"/>
</dbReference>
<dbReference type="GO" id="GO:0008803">
    <property type="term" value="F:bis(5'-nucleosyl)-tetraphosphatase (symmetrical) activity"/>
    <property type="evidence" value="ECO:0007669"/>
    <property type="project" value="TreeGrafter"/>
</dbReference>
<accession>A0A3S4QZW9</accession>
<dbReference type="EMBL" id="LR134289">
    <property type="protein sequence ID" value="VEE11041.1"/>
    <property type="molecule type" value="Genomic_DNA"/>
</dbReference>
<gene>
    <name evidence="2" type="primary">pphA_2</name>
    <name evidence="2" type="ORF">NCTC11432_04590</name>
</gene>
<dbReference type="Proteomes" id="UP000279227">
    <property type="component" value="Chromosome"/>
</dbReference>